<sequence>MPDIIGRTNVSKANVTNNKWPSQVRCKTVIPEWENALSQAGLLEEYGDVITRLSSGFNQGIPVHNLGRGVHHYTPESQATAWQAKEKIKSNLEEELAAGRM</sequence>
<accession>A0A2N5S4D8</accession>
<gene>
    <name evidence="1" type="ORF">PCASD_23184</name>
</gene>
<comment type="caution">
    <text evidence="1">The sequence shown here is derived from an EMBL/GenBank/DDBJ whole genome shotgun (WGS) entry which is preliminary data.</text>
</comment>
<evidence type="ECO:0000313" key="1">
    <source>
        <dbReference type="EMBL" id="PLW08092.1"/>
    </source>
</evidence>
<proteinExistence type="predicted"/>
<protein>
    <submittedName>
        <fullName evidence="1">Uncharacterized protein</fullName>
    </submittedName>
</protein>
<name>A0A2N5S4D8_9BASI</name>
<organism evidence="1 2">
    <name type="scientific">Puccinia coronata f. sp. avenae</name>
    <dbReference type="NCBI Taxonomy" id="200324"/>
    <lineage>
        <taxon>Eukaryota</taxon>
        <taxon>Fungi</taxon>
        <taxon>Dikarya</taxon>
        <taxon>Basidiomycota</taxon>
        <taxon>Pucciniomycotina</taxon>
        <taxon>Pucciniomycetes</taxon>
        <taxon>Pucciniales</taxon>
        <taxon>Pucciniaceae</taxon>
        <taxon>Puccinia</taxon>
    </lineage>
</organism>
<evidence type="ECO:0000313" key="2">
    <source>
        <dbReference type="Proteomes" id="UP000235392"/>
    </source>
</evidence>
<dbReference type="AlphaFoldDB" id="A0A2N5S4D8"/>
<reference evidence="1 2" key="1">
    <citation type="submission" date="2017-11" db="EMBL/GenBank/DDBJ databases">
        <title>De novo assembly and phasing of dikaryotic genomes from two isolates of Puccinia coronata f. sp. avenae, the causal agent of oat crown rust.</title>
        <authorList>
            <person name="Miller M.E."/>
            <person name="Zhang Y."/>
            <person name="Omidvar V."/>
            <person name="Sperschneider J."/>
            <person name="Schwessinger B."/>
            <person name="Raley C."/>
            <person name="Palmer J.M."/>
            <person name="Garnica D."/>
            <person name="Upadhyaya N."/>
            <person name="Rathjen J."/>
            <person name="Taylor J.M."/>
            <person name="Park R.F."/>
            <person name="Dodds P.N."/>
            <person name="Hirsch C.D."/>
            <person name="Kianian S.F."/>
            <person name="Figueroa M."/>
        </authorList>
    </citation>
    <scope>NUCLEOTIDE SEQUENCE [LARGE SCALE GENOMIC DNA]</scope>
    <source>
        <strain evidence="1">12SD80</strain>
    </source>
</reference>
<dbReference type="EMBL" id="PGCI01001086">
    <property type="protein sequence ID" value="PLW08092.1"/>
    <property type="molecule type" value="Genomic_DNA"/>
</dbReference>
<dbReference type="Proteomes" id="UP000235392">
    <property type="component" value="Unassembled WGS sequence"/>
</dbReference>